<dbReference type="PANTHER" id="PTHR10363">
    <property type="entry name" value="BLEOMYCIN HYDROLASE"/>
    <property type="match status" value="1"/>
</dbReference>
<dbReference type="Proteomes" id="UP000032046">
    <property type="component" value="Unassembled WGS sequence"/>
</dbReference>
<accession>A0A0D0HCZ9</accession>
<dbReference type="AlphaFoldDB" id="A0A0D0HCZ9"/>
<dbReference type="InterPro" id="IPR038765">
    <property type="entry name" value="Papain-like_cys_pep_sf"/>
</dbReference>
<name>A0A0D0HCZ9_9BACT</name>
<dbReference type="STRING" id="1602171.ST44_06690"/>
<dbReference type="GO" id="GO:0070005">
    <property type="term" value="F:cysteine-type aminopeptidase activity"/>
    <property type="evidence" value="ECO:0007669"/>
    <property type="project" value="InterPro"/>
</dbReference>
<evidence type="ECO:0000256" key="3">
    <source>
        <dbReference type="ARBA" id="ARBA00022807"/>
    </source>
</evidence>
<dbReference type="EMBL" id="JXQK01000053">
    <property type="protein sequence ID" value="KIP62595.1"/>
    <property type="molecule type" value="Genomic_DNA"/>
</dbReference>
<evidence type="ECO:0000256" key="1">
    <source>
        <dbReference type="ARBA" id="ARBA00022670"/>
    </source>
</evidence>
<dbReference type="InterPro" id="IPR004134">
    <property type="entry name" value="Peptidase_C1B"/>
</dbReference>
<evidence type="ECO:0000313" key="5">
    <source>
        <dbReference type="Proteomes" id="UP000032046"/>
    </source>
</evidence>
<dbReference type="PANTHER" id="PTHR10363:SF2">
    <property type="entry name" value="BLEOMYCIN HYDROLASE"/>
    <property type="match status" value="1"/>
</dbReference>
<reference evidence="4 5" key="1">
    <citation type="submission" date="2015-01" db="EMBL/GenBank/DDBJ databases">
        <title>Comparative genomics of non-oral Prevotella species.</title>
        <authorList>
            <person name="Accetto T."/>
            <person name="Nograsek B."/>
            <person name="Avgustin G."/>
        </authorList>
    </citation>
    <scope>NUCLEOTIDE SEQUENCE [LARGE SCALE GENOMIC DNA]</scope>
    <source>
        <strain evidence="4 5">P5-119</strain>
    </source>
</reference>
<evidence type="ECO:0000256" key="2">
    <source>
        <dbReference type="ARBA" id="ARBA00022801"/>
    </source>
</evidence>
<dbReference type="Gene3D" id="3.90.70.10">
    <property type="entry name" value="Cysteine proteinases"/>
    <property type="match status" value="1"/>
</dbReference>
<comment type="caution">
    <text evidence="4">The sequence shown here is derived from an EMBL/GenBank/DDBJ whole genome shotgun (WGS) entry which is preliminary data.</text>
</comment>
<dbReference type="Pfam" id="PF03051">
    <property type="entry name" value="Peptidase_C1_2"/>
    <property type="match status" value="1"/>
</dbReference>
<dbReference type="GO" id="GO:0006508">
    <property type="term" value="P:proteolysis"/>
    <property type="evidence" value="ECO:0007669"/>
    <property type="project" value="UniProtKB-KW"/>
</dbReference>
<dbReference type="GO" id="GO:0005737">
    <property type="term" value="C:cytoplasm"/>
    <property type="evidence" value="ECO:0007669"/>
    <property type="project" value="TreeGrafter"/>
</dbReference>
<keyword evidence="1" id="KW-0645">Protease</keyword>
<evidence type="ECO:0000313" key="4">
    <source>
        <dbReference type="EMBL" id="KIP62595.1"/>
    </source>
</evidence>
<gene>
    <name evidence="4" type="ORF">ST44_06690</name>
</gene>
<keyword evidence="3" id="KW-0788">Thiol protease</keyword>
<dbReference type="SUPFAM" id="SSF54001">
    <property type="entry name" value="Cysteine proteinases"/>
    <property type="match status" value="1"/>
</dbReference>
<protein>
    <recommendedName>
        <fullName evidence="6">Cysteine protease</fullName>
    </recommendedName>
</protein>
<dbReference type="GO" id="GO:0009636">
    <property type="term" value="P:response to toxic substance"/>
    <property type="evidence" value="ECO:0007669"/>
    <property type="project" value="TreeGrafter"/>
</dbReference>
<organism evidence="4 5">
    <name type="scientific">Prevotella pectinovora</name>
    <dbReference type="NCBI Taxonomy" id="1602169"/>
    <lineage>
        <taxon>Bacteria</taxon>
        <taxon>Pseudomonadati</taxon>
        <taxon>Bacteroidota</taxon>
        <taxon>Bacteroidia</taxon>
        <taxon>Bacteroidales</taxon>
        <taxon>Prevotellaceae</taxon>
        <taxon>Prevotella</taxon>
    </lineage>
</organism>
<evidence type="ECO:0008006" key="6">
    <source>
        <dbReference type="Google" id="ProtNLM"/>
    </source>
</evidence>
<sequence length="346" mass="39247">MMLIIALAAVVMTACDETEKKTMLNPMKFRTEVRLGMTPVKDQGHSSLCWAYAMLATIETEHIQRGDSVNLSVAYVARNFMKEQADRYYLSHGSSDITLRGTMPQLVRLIQTYGLMPYDSYHTDANMNVAARKLRSTLVAQVGRGSGLVKARLAADNVLDGSINPLPKHVYMLGMEYTPLEFAHSVCMPDEYMAFTSFTHEPMNKKVALKLTDNYNDERFVNLPVDRLMELMEKSVRSGHPVCWEGDISERGFSFADGVADVPLAKRNCSQTMRQREFDTFRTTDDHCMAIIGIARDKEDRKYFICKNSWGTENPYGGLMYMSFDYVRLKTIAVMLNNIVLPAMED</sequence>
<keyword evidence="2" id="KW-0378">Hydrolase</keyword>
<proteinExistence type="predicted"/>
<keyword evidence="5" id="KW-1185">Reference proteome</keyword>
<dbReference type="GO" id="GO:0043418">
    <property type="term" value="P:homocysteine catabolic process"/>
    <property type="evidence" value="ECO:0007669"/>
    <property type="project" value="TreeGrafter"/>
</dbReference>